<dbReference type="GO" id="GO:0003955">
    <property type="term" value="F:NAD(P)H dehydrogenase (quinone) activity"/>
    <property type="evidence" value="ECO:0007669"/>
    <property type="project" value="TreeGrafter"/>
</dbReference>
<evidence type="ECO:0000313" key="5">
    <source>
        <dbReference type="Proteomes" id="UP000030060"/>
    </source>
</evidence>
<dbReference type="PANTHER" id="PTHR10204">
    <property type="entry name" value="NAD P H OXIDOREDUCTASE-RELATED"/>
    <property type="match status" value="1"/>
</dbReference>
<evidence type="ECO:0000313" key="4">
    <source>
        <dbReference type="EMBL" id="KGE65182.1"/>
    </source>
</evidence>
<dbReference type="EMBL" id="ASGY01000193">
    <property type="protein sequence ID" value="KGE65182.1"/>
    <property type="molecule type" value="Genomic_DNA"/>
</dbReference>
<evidence type="ECO:0000259" key="3">
    <source>
        <dbReference type="Pfam" id="PF02525"/>
    </source>
</evidence>
<dbReference type="InterPro" id="IPR051545">
    <property type="entry name" value="NAD(P)H_dehydrogenase_qn"/>
</dbReference>
<comment type="caution">
    <text evidence="4">The sequence shown here is derived from an EMBL/GenBank/DDBJ whole genome shotgun (WGS) entry which is preliminary data.</text>
</comment>
<accession>A0A0A1YXJ8</accession>
<dbReference type="Pfam" id="PF02525">
    <property type="entry name" value="Flavodoxin_2"/>
    <property type="match status" value="1"/>
</dbReference>
<organism evidence="4 5">
    <name type="scientific">Pseudomonas fluorescens LMG 5329</name>
    <dbReference type="NCBI Taxonomy" id="1324332"/>
    <lineage>
        <taxon>Bacteria</taxon>
        <taxon>Pseudomonadati</taxon>
        <taxon>Pseudomonadota</taxon>
        <taxon>Gammaproteobacteria</taxon>
        <taxon>Pseudomonadales</taxon>
        <taxon>Pseudomonadaceae</taxon>
        <taxon>Pseudomonas</taxon>
    </lineage>
</organism>
<protein>
    <submittedName>
        <fullName evidence="4">NAD(P)H dehydrogenase</fullName>
    </submittedName>
</protein>
<dbReference type="InterPro" id="IPR029039">
    <property type="entry name" value="Flavoprotein-like_sf"/>
</dbReference>
<dbReference type="RefSeq" id="WP_038850088.1">
    <property type="nucleotide sequence ID" value="NZ_ASGY01000193.1"/>
</dbReference>
<proteinExistence type="inferred from homology"/>
<dbReference type="PANTHER" id="PTHR10204:SF34">
    <property type="entry name" value="NAD(P)H DEHYDROGENASE [QUINONE] 1 ISOFORM 1"/>
    <property type="match status" value="1"/>
</dbReference>
<name>A0A0A1YXJ8_PSEFL</name>
<feature type="domain" description="Flavodoxin-like fold" evidence="3">
    <location>
        <begin position="4"/>
        <end position="185"/>
    </location>
</feature>
<dbReference type="Proteomes" id="UP000030060">
    <property type="component" value="Unassembled WGS sequence"/>
</dbReference>
<dbReference type="InterPro" id="IPR003680">
    <property type="entry name" value="Flavodoxin_fold"/>
</dbReference>
<keyword evidence="2" id="KW-0560">Oxidoreductase</keyword>
<reference evidence="4 5" key="1">
    <citation type="journal article" date="2013" name="Genome Announc.">
        <title>Draft Genome Sequence of Pseudomonas fluorescens LMG 5329, a White Line-Inducing Principle-Producing Bioindicator for the Mushroom Pathogen Pseudomonas tolaasii.</title>
        <authorList>
            <person name="Ghequire M.G."/>
            <person name="Rokni-Zadeh H."/>
            <person name="Zarrineh P."/>
            <person name="De Mot R."/>
        </authorList>
    </citation>
    <scope>NUCLEOTIDE SEQUENCE [LARGE SCALE GENOMIC DNA]</scope>
    <source>
        <strain evidence="4 5">LMG 5329</strain>
    </source>
</reference>
<dbReference type="OrthoDB" id="9798454at2"/>
<dbReference type="AlphaFoldDB" id="A0A0A1YXJ8"/>
<gene>
    <name evidence="4" type="ORF">K814_0125200</name>
</gene>
<dbReference type="Gene3D" id="3.40.50.360">
    <property type="match status" value="1"/>
</dbReference>
<dbReference type="SUPFAM" id="SSF52218">
    <property type="entry name" value="Flavoproteins"/>
    <property type="match status" value="1"/>
</dbReference>
<comment type="similarity">
    <text evidence="1">Belongs to the NAD(P)H dehydrogenase (quinone) family.</text>
</comment>
<evidence type="ECO:0000256" key="2">
    <source>
        <dbReference type="ARBA" id="ARBA00023002"/>
    </source>
</evidence>
<sequence length="214" mass="24214">MTPRTLVILGHPSRSSFCSALAETYIQAAKNAGHEVRVLRLGDLAFDPVLHHGYTQIQPLEPDLLNAQSDILWATHLTFVFPIWWGGIPALMKGFIDRIFLPGFAFKYRAGKAFPDKLLRGRTAHLLVTLDTPPWYYRWFYRMPGIHQMRKTTLAFCGIKPINTLMLGPVLGSTPTQREKWLKQASALMEKGSFHVHRQSRAVVGHDHQGDSSL</sequence>
<dbReference type="GO" id="GO:0005829">
    <property type="term" value="C:cytosol"/>
    <property type="evidence" value="ECO:0007669"/>
    <property type="project" value="TreeGrafter"/>
</dbReference>
<evidence type="ECO:0000256" key="1">
    <source>
        <dbReference type="ARBA" id="ARBA00006252"/>
    </source>
</evidence>